<dbReference type="KEGG" id="bcq:BCQ_PT18"/>
<accession>B9J6I5</accession>
<dbReference type="HOGENOM" id="CLU_339405_0_0_9"/>
<dbReference type="EMBL" id="CP000229">
    <property type="protein sequence ID" value="ACM15980.1"/>
    <property type="molecule type" value="Genomic_DNA"/>
</dbReference>
<dbReference type="AlphaFoldDB" id="B9J6I5"/>
<evidence type="ECO:0000313" key="2">
    <source>
        <dbReference type="Proteomes" id="UP000000441"/>
    </source>
</evidence>
<keyword evidence="1" id="KW-0614">Plasmid</keyword>
<gene>
    <name evidence="1" type="ordered locus">BCQ_PT18</name>
</gene>
<name>B9J6I5_BACCQ</name>
<dbReference type="Proteomes" id="UP000000441">
    <property type="component" value="Plasmid pBc53"/>
</dbReference>
<sequence length="865" mass="98843">MSEKVYSIASPSICIKEKSHVVLVGSGPNRNEKVYSFSVSPAKRENKNQVDYPICIAPYARYKAIKEDHAGVTATKVRAKGIFTGVMEEALRQIEVDAYISNTTDFELNRNIHVANMEMQYSQRIDEVPVQLISAEEVQHERIFDINHIEGVESTRQNEQVAISNHLDTAERLTQEYQSAPIMEQELIKIKLREFVAGSEELPEWVRIARIVYGEGFYEQITGNRISEEVQAITIIETPSTIITREFESEFEEITLPNAVTEMKPATIIENESSEIQRDDIIIYSQNELDIANKEKELQAVMEESELFDGMGMPVYLPDFDLFARIQKELLVNITAQNEVNLIKEIHDTHVINYEDTTVVKDISAACTELDHAIVEKIIPTLHVHSDDFTRTKEIDASVVIDEKTDKKLHVINSHEIECETYERIVDQDAVITETEEADRVVEVLESVYFNKEEAQLQREYNGSITICDEGDNTSRVLSAKSLIKMDETDRVTDTLDGHLIETTLTTRDKTINTVSKEMDLFERTTTETKIELIDFVSAEDSKEVLTDVIELDVSDKTHVEKIAHLVNDLVSESNNRTIIAQTAINEAAEKPIKEHNSLLVEFELLEGLGLPVYLPDFDLFGIVHKEFETRIAILEMTERQNQMKESQILSVENTQKITREVQAENTQMIGTERVTQEFYAAAVDVITSDKIILDVDTAVIKSDDFTTCHTQQIIIDKATSFNGIRELDSGVVTEISLSDKSNIIKDVNLLEDTQAIRESFHNTTLSNQDLFDRINQIEAIHTTYNVFDRVNTLQTIMGESEHSKRITERPSVMGDYYTFLLDRVLGTEKPDELTVIEKENDDPKLWLRHSRQSWWTNSNWKKTR</sequence>
<reference evidence="1 2" key="1">
    <citation type="journal article" date="2009" name="J. Bacteriol.">
        <title>Complete genome sequence of the extremophilic Bacillus cereus strain Q1 with industrial applications.</title>
        <authorList>
            <person name="Xiong Z."/>
            <person name="Jiang Y."/>
            <person name="Qi D."/>
            <person name="Lu H."/>
            <person name="Yang F."/>
            <person name="Yang J."/>
            <person name="Chen L."/>
            <person name="Sun L."/>
            <person name="Xu X."/>
            <person name="Xue Y."/>
            <person name="Zhu Y."/>
            <person name="Jin Q."/>
        </authorList>
    </citation>
    <scope>NUCLEOTIDE SEQUENCE [LARGE SCALE GENOMIC DNA]</scope>
    <source>
        <strain evidence="1 2">Q1</strain>
        <plasmid evidence="1 2">pBc53</plasmid>
    </source>
</reference>
<protein>
    <submittedName>
        <fullName evidence="1">Erythrocyte membrane-associated giant protein antigen 332</fullName>
    </submittedName>
</protein>
<organism evidence="1 2">
    <name type="scientific">Bacillus cereus (strain Q1)</name>
    <dbReference type="NCBI Taxonomy" id="361100"/>
    <lineage>
        <taxon>Bacteria</taxon>
        <taxon>Bacillati</taxon>
        <taxon>Bacillota</taxon>
        <taxon>Bacilli</taxon>
        <taxon>Bacillales</taxon>
        <taxon>Bacillaceae</taxon>
        <taxon>Bacillus</taxon>
        <taxon>Bacillus cereus group</taxon>
    </lineage>
</organism>
<evidence type="ECO:0000313" key="1">
    <source>
        <dbReference type="EMBL" id="ACM15980.1"/>
    </source>
</evidence>
<geneLocation type="plasmid" evidence="1 2">
    <name>pBc53</name>
</geneLocation>
<proteinExistence type="predicted"/>